<protein>
    <recommendedName>
        <fullName evidence="1">non-specific serine/threonine protein kinase</fullName>
        <ecNumber evidence="1">2.7.11.1</ecNumber>
    </recommendedName>
</protein>
<dbReference type="PANTHER" id="PTHR11909">
    <property type="entry name" value="CASEIN KINASE-RELATED"/>
    <property type="match status" value="1"/>
</dbReference>
<dbReference type="SMART" id="SM00220">
    <property type="entry name" value="S_TKc"/>
    <property type="match status" value="1"/>
</dbReference>
<feature type="domain" description="Protein kinase" evidence="2">
    <location>
        <begin position="31"/>
        <end position="310"/>
    </location>
</feature>
<dbReference type="InterPro" id="IPR000719">
    <property type="entry name" value="Prot_kinase_dom"/>
</dbReference>
<proteinExistence type="predicted"/>
<dbReference type="InterPro" id="IPR008271">
    <property type="entry name" value="Ser/Thr_kinase_AS"/>
</dbReference>
<reference evidence="3" key="1">
    <citation type="submission" date="2014-07" db="EMBL/GenBank/DDBJ databases">
        <authorList>
            <person name="Martin A.A"/>
            <person name="De Silva N."/>
        </authorList>
    </citation>
    <scope>NUCLEOTIDE SEQUENCE</scope>
</reference>
<evidence type="ECO:0000313" key="3">
    <source>
        <dbReference type="Proteomes" id="UP000035680"/>
    </source>
</evidence>
<dbReference type="EC" id="2.7.11.1" evidence="1"/>
<accession>A0A0K0G0Z2</accession>
<evidence type="ECO:0000256" key="1">
    <source>
        <dbReference type="ARBA" id="ARBA00012513"/>
    </source>
</evidence>
<reference evidence="4" key="2">
    <citation type="submission" date="2015-08" db="UniProtKB">
        <authorList>
            <consortium name="WormBaseParasite"/>
        </authorList>
    </citation>
    <scope>IDENTIFICATION</scope>
</reference>
<evidence type="ECO:0000313" key="4">
    <source>
        <dbReference type="WBParaSite" id="SVE_1837800.1"/>
    </source>
</evidence>
<evidence type="ECO:0000259" key="2">
    <source>
        <dbReference type="PROSITE" id="PS50011"/>
    </source>
</evidence>
<dbReference type="Pfam" id="PF00069">
    <property type="entry name" value="Pkinase"/>
    <property type="match status" value="1"/>
</dbReference>
<dbReference type="AlphaFoldDB" id="A0A0K0G0Z2"/>
<dbReference type="PROSITE" id="PS00108">
    <property type="entry name" value="PROTEIN_KINASE_ST"/>
    <property type="match status" value="1"/>
</dbReference>
<sequence length="329" mass="38445">MDIINKNFDGMTQHNYDIVYNNKCTQLVDSWKVVDFINSGTFGKIFQVINSYTNITGAMKIEYIGVEFALLTNEIDHIIYIQNTLINDYNFKNSLRYLPHIFDRGSYADGSIFCVMELLGPDLLQLKNRQTSRQFTLWTSYWLLREMIRAISGIHYCGYVHRDIKLANLCIRKGHNEQRSLVLIDFGLISQDSSCFHDYYDNLKGKTVGTLCYSSCQSQLSKSKPTFIDDLWSIFYVSLENFTGTLPWKNSNDKNLVYNMKMNLNLSNLQNSGFHVPHVMHEIFALLLNPNEHKRMYLHDKILNLIDEELQILEFNDYLSLDWEINSNN</sequence>
<dbReference type="SUPFAM" id="SSF56112">
    <property type="entry name" value="Protein kinase-like (PK-like)"/>
    <property type="match status" value="1"/>
</dbReference>
<name>A0A0K0G0Z2_STRVS</name>
<dbReference type="InterPro" id="IPR050235">
    <property type="entry name" value="CK1_Ser-Thr_kinase"/>
</dbReference>
<dbReference type="STRING" id="75913.A0A0K0G0Z2"/>
<dbReference type="GO" id="GO:0004674">
    <property type="term" value="F:protein serine/threonine kinase activity"/>
    <property type="evidence" value="ECO:0007669"/>
    <property type="project" value="UniProtKB-EC"/>
</dbReference>
<dbReference type="PROSITE" id="PS50011">
    <property type="entry name" value="PROTEIN_KINASE_DOM"/>
    <property type="match status" value="1"/>
</dbReference>
<dbReference type="WBParaSite" id="SVE_1837800.1">
    <property type="protein sequence ID" value="SVE_1837800.1"/>
    <property type="gene ID" value="SVE_1837800"/>
</dbReference>
<dbReference type="InterPro" id="IPR011009">
    <property type="entry name" value="Kinase-like_dom_sf"/>
</dbReference>
<dbReference type="GO" id="GO:0005524">
    <property type="term" value="F:ATP binding"/>
    <property type="evidence" value="ECO:0007669"/>
    <property type="project" value="InterPro"/>
</dbReference>
<dbReference type="Proteomes" id="UP000035680">
    <property type="component" value="Unassembled WGS sequence"/>
</dbReference>
<organism evidence="3 4">
    <name type="scientific">Strongyloides venezuelensis</name>
    <name type="common">Threadworm</name>
    <dbReference type="NCBI Taxonomy" id="75913"/>
    <lineage>
        <taxon>Eukaryota</taxon>
        <taxon>Metazoa</taxon>
        <taxon>Ecdysozoa</taxon>
        <taxon>Nematoda</taxon>
        <taxon>Chromadorea</taxon>
        <taxon>Rhabditida</taxon>
        <taxon>Tylenchina</taxon>
        <taxon>Panagrolaimomorpha</taxon>
        <taxon>Strongyloidoidea</taxon>
        <taxon>Strongyloididae</taxon>
        <taxon>Strongyloides</taxon>
    </lineage>
</organism>
<keyword evidence="3" id="KW-1185">Reference proteome</keyword>
<dbReference type="Gene3D" id="1.10.510.10">
    <property type="entry name" value="Transferase(Phosphotransferase) domain 1"/>
    <property type="match status" value="1"/>
</dbReference>